<evidence type="ECO:0000256" key="2">
    <source>
        <dbReference type="ARBA" id="ARBA00022475"/>
    </source>
</evidence>
<comment type="subcellular location">
    <subcellularLocation>
        <location evidence="1">Cell membrane</location>
        <topology evidence="1">Multi-pass membrane protein</topology>
    </subcellularLocation>
</comment>
<dbReference type="EMBL" id="JACPUR010000017">
    <property type="protein sequence ID" value="MBI3127302.1"/>
    <property type="molecule type" value="Genomic_DNA"/>
</dbReference>
<dbReference type="PANTHER" id="PTHR33529:SF6">
    <property type="entry name" value="YJGP_YJGQ FAMILY PERMEASE"/>
    <property type="match status" value="1"/>
</dbReference>
<dbReference type="NCBIfam" id="TIGR04408">
    <property type="entry name" value="LptG_lptG"/>
    <property type="match status" value="1"/>
</dbReference>
<feature type="transmembrane region" description="Helical" evidence="6">
    <location>
        <begin position="12"/>
        <end position="33"/>
    </location>
</feature>
<feature type="transmembrane region" description="Helical" evidence="6">
    <location>
        <begin position="305"/>
        <end position="328"/>
    </location>
</feature>
<dbReference type="GO" id="GO:0043190">
    <property type="term" value="C:ATP-binding cassette (ABC) transporter complex"/>
    <property type="evidence" value="ECO:0007669"/>
    <property type="project" value="InterPro"/>
</dbReference>
<dbReference type="AlphaFoldDB" id="A0A932MN79"/>
<evidence type="ECO:0000256" key="5">
    <source>
        <dbReference type="ARBA" id="ARBA00023136"/>
    </source>
</evidence>
<evidence type="ECO:0000313" key="7">
    <source>
        <dbReference type="EMBL" id="MBI3127302.1"/>
    </source>
</evidence>
<sequence>MNILRRYVLLQFLRMAGLCQAGAIIIFLIADFIENVDNLIERNAALTDGALYFALKIPQMVFLSIPVTVLLASILSLILLTRGNEVVAMRACGASIYQVAAPLLAASFAISLLAFFLHESVVPAANRYGYYIWRVHIKKQPVENFTHKDKLWYRSGDNTFWNIAYFDPAKDAMTKVTLFRLGPDDRVTQRVDAERVEWDAGQNRWRFRNGAVYRFGGDGEIGHERFAVAHFPLHDRPEDFKKTGKNPSEMSWRELRRYIRTLQRSGVDVTRYVVDMWAKLSLPFVSFVLALVGVPFSLRSSRSSGLALGVAIAVLIGAGYLVIFYVGISLGHAGRLPPLAAAWGPNALFLAGGAFLLSNLRS</sequence>
<dbReference type="PANTHER" id="PTHR33529">
    <property type="entry name" value="SLR0882 PROTEIN-RELATED"/>
    <property type="match status" value="1"/>
</dbReference>
<comment type="caution">
    <text evidence="7">The sequence shown here is derived from an EMBL/GenBank/DDBJ whole genome shotgun (WGS) entry which is preliminary data.</text>
</comment>
<dbReference type="InterPro" id="IPR005495">
    <property type="entry name" value="LptG/LptF_permease"/>
</dbReference>
<feature type="transmembrane region" description="Helical" evidence="6">
    <location>
        <begin position="92"/>
        <end position="117"/>
    </location>
</feature>
<keyword evidence="4 6" id="KW-1133">Transmembrane helix</keyword>
<evidence type="ECO:0000256" key="3">
    <source>
        <dbReference type="ARBA" id="ARBA00022692"/>
    </source>
</evidence>
<dbReference type="GO" id="GO:0015920">
    <property type="term" value="P:lipopolysaccharide transport"/>
    <property type="evidence" value="ECO:0007669"/>
    <property type="project" value="TreeGrafter"/>
</dbReference>
<evidence type="ECO:0000256" key="6">
    <source>
        <dbReference type="SAM" id="Phobius"/>
    </source>
</evidence>
<dbReference type="Pfam" id="PF03739">
    <property type="entry name" value="LptF_LptG"/>
    <property type="match status" value="1"/>
</dbReference>
<dbReference type="InterPro" id="IPR030923">
    <property type="entry name" value="LptG"/>
</dbReference>
<keyword evidence="5 6" id="KW-0472">Membrane</keyword>
<name>A0A932MN79_UNCTE</name>
<feature type="transmembrane region" description="Helical" evidence="6">
    <location>
        <begin position="340"/>
        <end position="360"/>
    </location>
</feature>
<proteinExistence type="predicted"/>
<dbReference type="GO" id="GO:0055085">
    <property type="term" value="P:transmembrane transport"/>
    <property type="evidence" value="ECO:0007669"/>
    <property type="project" value="InterPro"/>
</dbReference>
<evidence type="ECO:0000313" key="8">
    <source>
        <dbReference type="Proteomes" id="UP000782312"/>
    </source>
</evidence>
<feature type="transmembrane region" description="Helical" evidence="6">
    <location>
        <begin position="280"/>
        <end position="298"/>
    </location>
</feature>
<reference evidence="7" key="1">
    <citation type="submission" date="2020-07" db="EMBL/GenBank/DDBJ databases">
        <title>Huge and variable diversity of episymbiotic CPR bacteria and DPANN archaea in groundwater ecosystems.</title>
        <authorList>
            <person name="He C.Y."/>
            <person name="Keren R."/>
            <person name="Whittaker M."/>
            <person name="Farag I.F."/>
            <person name="Doudna J."/>
            <person name="Cate J.H.D."/>
            <person name="Banfield J.F."/>
        </authorList>
    </citation>
    <scope>NUCLEOTIDE SEQUENCE</scope>
    <source>
        <strain evidence="7">NC_groundwater_763_Ag_S-0.2um_68_21</strain>
    </source>
</reference>
<keyword evidence="2" id="KW-1003">Cell membrane</keyword>
<evidence type="ECO:0000256" key="4">
    <source>
        <dbReference type="ARBA" id="ARBA00022989"/>
    </source>
</evidence>
<keyword evidence="3 6" id="KW-0812">Transmembrane</keyword>
<protein>
    <submittedName>
        <fullName evidence="7">LPS export ABC transporter permease LptG</fullName>
    </submittedName>
</protein>
<feature type="transmembrane region" description="Helical" evidence="6">
    <location>
        <begin position="60"/>
        <end position="80"/>
    </location>
</feature>
<evidence type="ECO:0000256" key="1">
    <source>
        <dbReference type="ARBA" id="ARBA00004651"/>
    </source>
</evidence>
<dbReference type="Proteomes" id="UP000782312">
    <property type="component" value="Unassembled WGS sequence"/>
</dbReference>
<organism evidence="7 8">
    <name type="scientific">Tectimicrobiota bacterium</name>
    <dbReference type="NCBI Taxonomy" id="2528274"/>
    <lineage>
        <taxon>Bacteria</taxon>
        <taxon>Pseudomonadati</taxon>
        <taxon>Nitrospinota/Tectimicrobiota group</taxon>
        <taxon>Candidatus Tectimicrobiota</taxon>
    </lineage>
</organism>
<gene>
    <name evidence="7" type="primary">lptG</name>
    <name evidence="7" type="ORF">HYZ11_06835</name>
</gene>
<accession>A0A932MN79</accession>